<keyword evidence="7" id="KW-1185">Reference proteome</keyword>
<dbReference type="GO" id="GO:1990281">
    <property type="term" value="C:efflux pump complex"/>
    <property type="evidence" value="ECO:0007669"/>
    <property type="project" value="TreeGrafter"/>
</dbReference>
<feature type="region of interest" description="Disordered" evidence="2">
    <location>
        <begin position="1"/>
        <end position="27"/>
    </location>
</feature>
<dbReference type="Gene3D" id="1.10.287.470">
    <property type="entry name" value="Helix hairpin bin"/>
    <property type="match status" value="1"/>
</dbReference>
<organism evidence="6 7">
    <name type="scientific">Acidisoma silvae</name>
    <dbReference type="NCBI Taxonomy" id="2802396"/>
    <lineage>
        <taxon>Bacteria</taxon>
        <taxon>Pseudomonadati</taxon>
        <taxon>Pseudomonadota</taxon>
        <taxon>Alphaproteobacteria</taxon>
        <taxon>Acetobacterales</taxon>
        <taxon>Acidocellaceae</taxon>
        <taxon>Acidisoma</taxon>
    </lineage>
</organism>
<proteinExistence type="inferred from homology"/>
<accession>A0A963YVS3</accession>
<gene>
    <name evidence="6" type="ORF">ASILVAE211_21715</name>
</gene>
<evidence type="ECO:0000256" key="3">
    <source>
        <dbReference type="SAM" id="Phobius"/>
    </source>
</evidence>
<dbReference type="RefSeq" id="WP_227323472.1">
    <property type="nucleotide sequence ID" value="NZ_JAESVB010000018.1"/>
</dbReference>
<keyword evidence="3" id="KW-1133">Transmembrane helix</keyword>
<dbReference type="PANTHER" id="PTHR30469:SF37">
    <property type="entry name" value="RAGD PROTEIN"/>
    <property type="match status" value="1"/>
</dbReference>
<keyword evidence="3" id="KW-0472">Membrane</keyword>
<feature type="domain" description="CusB-like beta-barrel" evidence="4">
    <location>
        <begin position="254"/>
        <end position="326"/>
    </location>
</feature>
<evidence type="ECO:0000259" key="4">
    <source>
        <dbReference type="Pfam" id="PF25954"/>
    </source>
</evidence>
<dbReference type="Pfam" id="PF25954">
    <property type="entry name" value="Beta-barrel_RND_2"/>
    <property type="match status" value="1"/>
</dbReference>
<protein>
    <submittedName>
        <fullName evidence="6">Efflux RND transporter periplasmic adaptor subunit</fullName>
    </submittedName>
</protein>
<dbReference type="PANTHER" id="PTHR30469">
    <property type="entry name" value="MULTIDRUG RESISTANCE PROTEIN MDTA"/>
    <property type="match status" value="1"/>
</dbReference>
<dbReference type="InterPro" id="IPR058647">
    <property type="entry name" value="BSH_CzcB-like"/>
</dbReference>
<keyword evidence="3" id="KW-0812">Transmembrane</keyword>
<dbReference type="Gene3D" id="2.40.420.20">
    <property type="match status" value="1"/>
</dbReference>
<sequence>MSQHPSPDPDDVGGFSKAQSDPHGAADAPVRTIRPWWVGVTGIIIVVGAVLLVVRGISARAHTETALAVWTNAQAVPTVALVEPKADEQERQITLPGTIQAYYAAPIYPRVTGYVKSWSTDIGAHVTKGEVLARIDTPDLDQQLIQAQANLASAVAGEQLATVTANRWSQLLKSQTVSLQDQNEKISDAIAKQAAVQAAQANVGQLEAFQRYKNIVAPFDGIVTARRVDIGDLVSAGSAGSALFQVSDVQKVRIYVQVPQAFASKMQPGLGATLSLPQYPDETFRAKLVTTANAFDEASRTVQVELQADNQDDKLWPGTFTEVSFTLPAASHVLRVPATALVLDANGVRVALLGNGDKVKFQTVTLGRDLGDQAEVLSGLSLSDRLIDSPPEWLSAGDAVKVANRAQ</sequence>
<dbReference type="NCBIfam" id="TIGR01730">
    <property type="entry name" value="RND_mfp"/>
    <property type="match status" value="1"/>
</dbReference>
<reference evidence="6" key="1">
    <citation type="journal article" date="2021" name="Microorganisms">
        <title>Acidisoma silvae sp. nov. and Acidisomacellulosilytica sp. nov., Two Acidophilic Bacteria Isolated from Decaying Wood, Hydrolyzing Cellulose and Producing Poly-3-hydroxybutyrate.</title>
        <authorList>
            <person name="Mieszkin S."/>
            <person name="Pouder E."/>
            <person name="Uroz S."/>
            <person name="Simon-Colin C."/>
            <person name="Alain K."/>
        </authorList>
    </citation>
    <scope>NUCLEOTIDE SEQUENCE</scope>
    <source>
        <strain evidence="6">HW T2.11</strain>
    </source>
</reference>
<name>A0A963YVS3_9PROT</name>
<comment type="similarity">
    <text evidence="1">Belongs to the membrane fusion protein (MFP) (TC 8.A.1) family.</text>
</comment>
<evidence type="ECO:0000256" key="1">
    <source>
        <dbReference type="ARBA" id="ARBA00009477"/>
    </source>
</evidence>
<dbReference type="EMBL" id="JAESVB010000018">
    <property type="protein sequence ID" value="MCB8877826.1"/>
    <property type="molecule type" value="Genomic_DNA"/>
</dbReference>
<dbReference type="Gene3D" id="2.40.30.170">
    <property type="match status" value="1"/>
</dbReference>
<reference evidence="6" key="2">
    <citation type="submission" date="2021-01" db="EMBL/GenBank/DDBJ databases">
        <authorList>
            <person name="Mieszkin S."/>
            <person name="Pouder E."/>
            <person name="Alain K."/>
        </authorList>
    </citation>
    <scope>NUCLEOTIDE SEQUENCE</scope>
    <source>
        <strain evidence="6">HW T2.11</strain>
    </source>
</reference>
<comment type="caution">
    <text evidence="6">The sequence shown here is derived from an EMBL/GenBank/DDBJ whole genome shotgun (WGS) entry which is preliminary data.</text>
</comment>
<dbReference type="AlphaFoldDB" id="A0A963YVS3"/>
<dbReference type="InterPro" id="IPR058792">
    <property type="entry name" value="Beta-barrel_RND_2"/>
</dbReference>
<dbReference type="SUPFAM" id="SSF111369">
    <property type="entry name" value="HlyD-like secretion proteins"/>
    <property type="match status" value="1"/>
</dbReference>
<feature type="domain" description="CzcB-like barrel-sandwich hybrid" evidence="5">
    <location>
        <begin position="105"/>
        <end position="248"/>
    </location>
</feature>
<evidence type="ECO:0000313" key="7">
    <source>
        <dbReference type="Proteomes" id="UP000708298"/>
    </source>
</evidence>
<evidence type="ECO:0000259" key="5">
    <source>
        <dbReference type="Pfam" id="PF25973"/>
    </source>
</evidence>
<evidence type="ECO:0000256" key="2">
    <source>
        <dbReference type="SAM" id="MobiDB-lite"/>
    </source>
</evidence>
<dbReference type="Pfam" id="PF25973">
    <property type="entry name" value="BSH_CzcB"/>
    <property type="match status" value="1"/>
</dbReference>
<dbReference type="GO" id="GO:0015562">
    <property type="term" value="F:efflux transmembrane transporter activity"/>
    <property type="evidence" value="ECO:0007669"/>
    <property type="project" value="TreeGrafter"/>
</dbReference>
<evidence type="ECO:0000313" key="6">
    <source>
        <dbReference type="EMBL" id="MCB8877826.1"/>
    </source>
</evidence>
<dbReference type="InterPro" id="IPR006143">
    <property type="entry name" value="RND_pump_MFP"/>
</dbReference>
<feature type="transmembrane region" description="Helical" evidence="3">
    <location>
        <begin position="36"/>
        <end position="54"/>
    </location>
</feature>
<dbReference type="Proteomes" id="UP000708298">
    <property type="component" value="Unassembled WGS sequence"/>
</dbReference>
<dbReference type="Gene3D" id="2.40.50.100">
    <property type="match status" value="1"/>
</dbReference>